<dbReference type="PANTHER" id="PTHR36836">
    <property type="entry name" value="COLANIC ACID BIOSYNTHESIS PROTEIN WCAK"/>
    <property type="match status" value="1"/>
</dbReference>
<keyword evidence="2" id="KW-0808">Transferase</keyword>
<sequence>MSVVSKGSKQRNRVVISGYYGFSNLGDEAVLYSILRVLRHSVPELEVTVLSNEPRNTARDYGVHAVDRWNMREVAGAVRRADLLISGGGSLLQDVTGLQSLMYYLGVIWLARFFRRPVMYYAQGIGPVTTKAGRRLVGLTTQRVQAVTVRDAESLQDLQAMGVRRPVEVTADPVLGLRPGDIDLSVGAEILRRHDIQVGSGVVGVSVRPLPGPPIWEMELAKACDRLARAGRTIVFLPMQSPADLVASREVAAAMRESRTIISTKLSVPQMISLVGNLDLLVGMRLHALIFAAVCGVPPVGIAYDPKVERFLSRLGLAPAGKPAEIESQALAQQAETYLSNKEQLVDDMARKLEDLQQAAAYTAELVRKLVPGVERLKG</sequence>
<dbReference type="NCBIfam" id="TIGR03609">
    <property type="entry name" value="S_layer_CsaB"/>
    <property type="match status" value="1"/>
</dbReference>
<dbReference type="Proteomes" id="UP000013520">
    <property type="component" value="Chromosome"/>
</dbReference>
<organism evidence="2 3">
    <name type="scientific">Desulfoscipio gibsoniae DSM 7213</name>
    <dbReference type="NCBI Taxonomy" id="767817"/>
    <lineage>
        <taxon>Bacteria</taxon>
        <taxon>Bacillati</taxon>
        <taxon>Bacillota</taxon>
        <taxon>Clostridia</taxon>
        <taxon>Eubacteriales</taxon>
        <taxon>Desulfallaceae</taxon>
        <taxon>Desulfoscipio</taxon>
    </lineage>
</organism>
<reference evidence="2 3" key="1">
    <citation type="submission" date="2012-01" db="EMBL/GenBank/DDBJ databases">
        <title>Complete sequence of Desulfotomaculum gibsoniae DSM 7213.</title>
        <authorList>
            <consortium name="US DOE Joint Genome Institute"/>
            <person name="Lucas S."/>
            <person name="Han J."/>
            <person name="Lapidus A."/>
            <person name="Cheng J.-F."/>
            <person name="Goodwin L."/>
            <person name="Pitluck S."/>
            <person name="Peters L."/>
            <person name="Ovchinnikova G."/>
            <person name="Teshima H."/>
            <person name="Detter J.C."/>
            <person name="Han C."/>
            <person name="Tapia R."/>
            <person name="Land M."/>
            <person name="Hauser L."/>
            <person name="Kyrpides N."/>
            <person name="Ivanova N."/>
            <person name="Pagani I."/>
            <person name="Parshina S."/>
            <person name="Plugge C."/>
            <person name="Muyzer G."/>
            <person name="Kuever J."/>
            <person name="Ivanova A."/>
            <person name="Nazina T."/>
            <person name="Klenk H.-P."/>
            <person name="Brambilla E."/>
            <person name="Spring S."/>
            <person name="Stams A.F."/>
            <person name="Woyke T."/>
        </authorList>
    </citation>
    <scope>NUCLEOTIDE SEQUENCE [LARGE SCALE GENOMIC DNA]</scope>
    <source>
        <strain evidence="2 3">DSM 7213</strain>
    </source>
</reference>
<dbReference type="PANTHER" id="PTHR36836:SF1">
    <property type="entry name" value="COLANIC ACID BIOSYNTHESIS PROTEIN WCAK"/>
    <property type="match status" value="1"/>
</dbReference>
<evidence type="ECO:0000259" key="1">
    <source>
        <dbReference type="Pfam" id="PF04230"/>
    </source>
</evidence>
<dbReference type="GO" id="GO:0016740">
    <property type="term" value="F:transferase activity"/>
    <property type="evidence" value="ECO:0007669"/>
    <property type="project" value="UniProtKB-KW"/>
</dbReference>
<dbReference type="InterPro" id="IPR019896">
    <property type="entry name" value="Polysacch_pyruvyl_Trfase_CsaB"/>
</dbReference>
<dbReference type="Gene3D" id="3.40.50.2000">
    <property type="entry name" value="Glycogen Phosphorylase B"/>
    <property type="match status" value="1"/>
</dbReference>
<name>R4KVF8_9FIRM</name>
<protein>
    <submittedName>
        <fullName evidence="2">Polysaccharide pyruvyl transferase CsaB</fullName>
    </submittedName>
</protein>
<dbReference type="HOGENOM" id="CLU_039510_0_1_9"/>
<evidence type="ECO:0000313" key="3">
    <source>
        <dbReference type="Proteomes" id="UP000013520"/>
    </source>
</evidence>
<dbReference type="eggNOG" id="COG2327">
    <property type="taxonomic scope" value="Bacteria"/>
</dbReference>
<dbReference type="SUPFAM" id="SSF53756">
    <property type="entry name" value="UDP-Glycosyltransferase/glycogen phosphorylase"/>
    <property type="match status" value="1"/>
</dbReference>
<dbReference type="InterPro" id="IPR007345">
    <property type="entry name" value="Polysacch_pyruvyl_Trfase"/>
</dbReference>
<accession>R4KVF8</accession>
<keyword evidence="3" id="KW-1185">Reference proteome</keyword>
<proteinExistence type="predicted"/>
<dbReference type="Pfam" id="PF04230">
    <property type="entry name" value="PS_pyruv_trans"/>
    <property type="match status" value="1"/>
</dbReference>
<dbReference type="STRING" id="767817.Desgi_4353"/>
<dbReference type="EMBL" id="CP003273">
    <property type="protein sequence ID" value="AGL03596.1"/>
    <property type="molecule type" value="Genomic_DNA"/>
</dbReference>
<dbReference type="AlphaFoldDB" id="R4KVF8"/>
<feature type="domain" description="Polysaccharide pyruvyl transferase" evidence="1">
    <location>
        <begin position="24"/>
        <end position="306"/>
    </location>
</feature>
<gene>
    <name evidence="2" type="ORF">Desgi_4353</name>
</gene>
<dbReference type="KEGG" id="dgi:Desgi_4353"/>
<evidence type="ECO:0000313" key="2">
    <source>
        <dbReference type="EMBL" id="AGL03596.1"/>
    </source>
</evidence>